<dbReference type="RefSeq" id="WP_377819977.1">
    <property type="nucleotide sequence ID" value="NZ_JBHSWJ010000002.1"/>
</dbReference>
<dbReference type="InterPro" id="IPR017938">
    <property type="entry name" value="Riboflavin_synthase-like_b-brl"/>
</dbReference>
<dbReference type="EMBL" id="JBHSWJ010000002">
    <property type="protein sequence ID" value="MFC6712509.1"/>
    <property type="molecule type" value="Genomic_DNA"/>
</dbReference>
<dbReference type="InterPro" id="IPR017927">
    <property type="entry name" value="FAD-bd_FR_type"/>
</dbReference>
<organism evidence="2 3">
    <name type="scientific">Branchiibius cervicis</name>
    <dbReference type="NCBI Taxonomy" id="908252"/>
    <lineage>
        <taxon>Bacteria</taxon>
        <taxon>Bacillati</taxon>
        <taxon>Actinomycetota</taxon>
        <taxon>Actinomycetes</taxon>
        <taxon>Micrococcales</taxon>
        <taxon>Dermacoccaceae</taxon>
        <taxon>Branchiibius</taxon>
    </lineage>
</organism>
<dbReference type="PROSITE" id="PS51384">
    <property type="entry name" value="FAD_FR"/>
    <property type="match status" value="1"/>
</dbReference>
<sequence length="279" mass="29929">MPAYTRWEKLQLKAVTAYAGAVMAPAPQRTYYDLFEATVRHVRQVAQQVRRITLTAPRIAQARTNGPDEYFGLTVPGASGDLHLPAPKMNVRAAIAAMPEADRPDLRWYTIHELRTAAAELDFDVVLHGDSGPGSAWAVRAEPGMPVGVRQGTATYAPPQAGARLLIGDETAAPAIGAILTQGPLPEGSRVLVETPDADHLSPLPDVPGLSVLTRGADVPGSALTTALARVDTTDLAYAWVCGEQSLATGIRRTLVKERGMDRKSVLFSGYWKLGSPRF</sequence>
<dbReference type="InterPro" id="IPR039374">
    <property type="entry name" value="SIP_fam"/>
</dbReference>
<keyword evidence="3" id="KW-1185">Reference proteome</keyword>
<dbReference type="Gene3D" id="2.40.30.10">
    <property type="entry name" value="Translation factors"/>
    <property type="match status" value="1"/>
</dbReference>
<name>A0ABW2ANM9_9MICO</name>
<dbReference type="PANTHER" id="PTHR30157:SF0">
    <property type="entry name" value="NADPH-DEPENDENT FERRIC-CHELATE REDUCTASE"/>
    <property type="match status" value="1"/>
</dbReference>
<feature type="domain" description="FAD-binding FR-type" evidence="1">
    <location>
        <begin position="32"/>
        <end position="159"/>
    </location>
</feature>
<dbReference type="InterPro" id="IPR007037">
    <property type="entry name" value="SIP_rossman_dom"/>
</dbReference>
<comment type="caution">
    <text evidence="2">The sequence shown here is derived from an EMBL/GenBank/DDBJ whole genome shotgun (WGS) entry which is preliminary data.</text>
</comment>
<reference evidence="3" key="1">
    <citation type="journal article" date="2019" name="Int. J. Syst. Evol. Microbiol.">
        <title>The Global Catalogue of Microorganisms (GCM) 10K type strain sequencing project: providing services to taxonomists for standard genome sequencing and annotation.</title>
        <authorList>
            <consortium name="The Broad Institute Genomics Platform"/>
            <consortium name="The Broad Institute Genome Sequencing Center for Infectious Disease"/>
            <person name="Wu L."/>
            <person name="Ma J."/>
        </authorList>
    </citation>
    <scope>NUCLEOTIDE SEQUENCE [LARGE SCALE GENOMIC DNA]</scope>
    <source>
        <strain evidence="3">NBRC 106593</strain>
    </source>
</reference>
<proteinExistence type="predicted"/>
<dbReference type="InterPro" id="IPR039261">
    <property type="entry name" value="FNR_nucleotide-bd"/>
</dbReference>
<dbReference type="Pfam" id="PF04954">
    <property type="entry name" value="SIP"/>
    <property type="match status" value="1"/>
</dbReference>
<protein>
    <submittedName>
        <fullName evidence="2">Siderophore-interacting protein</fullName>
    </submittedName>
</protein>
<evidence type="ECO:0000313" key="3">
    <source>
        <dbReference type="Proteomes" id="UP001596356"/>
    </source>
</evidence>
<dbReference type="CDD" id="cd06193">
    <property type="entry name" value="siderophore_interacting"/>
    <property type="match status" value="1"/>
</dbReference>
<dbReference type="Pfam" id="PF08021">
    <property type="entry name" value="FAD_binding_9"/>
    <property type="match status" value="1"/>
</dbReference>
<dbReference type="Proteomes" id="UP001596356">
    <property type="component" value="Unassembled WGS sequence"/>
</dbReference>
<dbReference type="SUPFAM" id="SSF63380">
    <property type="entry name" value="Riboflavin synthase domain-like"/>
    <property type="match status" value="1"/>
</dbReference>
<dbReference type="Gene3D" id="3.40.50.80">
    <property type="entry name" value="Nucleotide-binding domain of ferredoxin-NADP reductase (FNR) module"/>
    <property type="match status" value="1"/>
</dbReference>
<evidence type="ECO:0000313" key="2">
    <source>
        <dbReference type="EMBL" id="MFC6712509.1"/>
    </source>
</evidence>
<dbReference type="PANTHER" id="PTHR30157">
    <property type="entry name" value="FERRIC REDUCTASE, NADPH-DEPENDENT"/>
    <property type="match status" value="1"/>
</dbReference>
<evidence type="ECO:0000259" key="1">
    <source>
        <dbReference type="PROSITE" id="PS51384"/>
    </source>
</evidence>
<accession>A0ABW2ANM9</accession>
<gene>
    <name evidence="2" type="ORF">ACFQBT_01030</name>
</gene>
<dbReference type="InterPro" id="IPR013113">
    <property type="entry name" value="SIP_FAD-bd"/>
</dbReference>